<feature type="compositionally biased region" description="Basic and acidic residues" evidence="1">
    <location>
        <begin position="8"/>
        <end position="17"/>
    </location>
</feature>
<evidence type="ECO:0000313" key="2">
    <source>
        <dbReference type="EMBL" id="CAA9234749.1"/>
    </source>
</evidence>
<dbReference type="AlphaFoldDB" id="A0A6J4HV15"/>
<evidence type="ECO:0000256" key="1">
    <source>
        <dbReference type="SAM" id="MobiDB-lite"/>
    </source>
</evidence>
<reference evidence="2" key="1">
    <citation type="submission" date="2020-02" db="EMBL/GenBank/DDBJ databases">
        <authorList>
            <person name="Meier V. D."/>
        </authorList>
    </citation>
    <scope>NUCLEOTIDE SEQUENCE</scope>
    <source>
        <strain evidence="2">AVDCRST_MAG50</strain>
    </source>
</reference>
<dbReference type="EMBL" id="CADCTF010000068">
    <property type="protein sequence ID" value="CAA9234749.1"/>
    <property type="molecule type" value="Genomic_DNA"/>
</dbReference>
<feature type="compositionally biased region" description="Basic residues" evidence="1">
    <location>
        <begin position="100"/>
        <end position="113"/>
    </location>
</feature>
<proteinExistence type="predicted"/>
<name>A0A6J4HV15_9ACTN</name>
<sequence>AHGKPRHPGPDGPDRGPRLRRPHRSAAGLRQADAERPQRVRLRRHGGSRVHAGHHPALEGCVGTPGSGGPRHAHRPAVPRGLAVGARTSGSPGSPLVTSRARRQRPPPHRRDGRRAGDRERGRPGGAPGGARLGRRPGGRGARDRRDLEHHRVGRRSERAGGSPRLARRSRM</sequence>
<protein>
    <submittedName>
        <fullName evidence="2">Uncharacterized protein</fullName>
    </submittedName>
</protein>
<feature type="non-terminal residue" evidence="2">
    <location>
        <position position="1"/>
    </location>
</feature>
<accession>A0A6J4HV15</accession>
<feature type="compositionally biased region" description="Basic and acidic residues" evidence="1">
    <location>
        <begin position="141"/>
        <end position="159"/>
    </location>
</feature>
<gene>
    <name evidence="2" type="ORF">AVDCRST_MAG50-1370</name>
</gene>
<organism evidence="2">
    <name type="scientific">uncultured Acidimicrobiales bacterium</name>
    <dbReference type="NCBI Taxonomy" id="310071"/>
    <lineage>
        <taxon>Bacteria</taxon>
        <taxon>Bacillati</taxon>
        <taxon>Actinomycetota</taxon>
        <taxon>Acidimicrobiia</taxon>
        <taxon>Acidimicrobiales</taxon>
        <taxon>environmental samples</taxon>
    </lineage>
</organism>
<feature type="compositionally biased region" description="Basic residues" evidence="1">
    <location>
        <begin position="39"/>
        <end position="54"/>
    </location>
</feature>
<feature type="region of interest" description="Disordered" evidence="1">
    <location>
        <begin position="1"/>
        <end position="172"/>
    </location>
</feature>
<feature type="compositionally biased region" description="Basic and acidic residues" evidence="1">
    <location>
        <begin position="114"/>
        <end position="123"/>
    </location>
</feature>
<feature type="non-terminal residue" evidence="2">
    <location>
        <position position="172"/>
    </location>
</feature>